<dbReference type="EMBL" id="CP038439">
    <property type="protein sequence ID" value="QBX34011.1"/>
    <property type="molecule type" value="Genomic_DNA"/>
</dbReference>
<evidence type="ECO:0000313" key="3">
    <source>
        <dbReference type="EMBL" id="QBX34011.1"/>
    </source>
</evidence>
<gene>
    <name evidence="3" type="ORF">E4191_04280</name>
</gene>
<dbReference type="Pfam" id="PF00582">
    <property type="entry name" value="Usp"/>
    <property type="match status" value="1"/>
</dbReference>
<sequence>MRRRRRRRATGSISRPSCCWLWSSGCSAAAKVRAKPPHRPGKGHAMHDTVLLPIDLQHPESWEKALPAAQRLAGDQGVIHLLGIVHDFGSSMVATFLPKGYEKAVLQQMKQALDDFATKHFPDEARVQIHVGHGHVAETILKAATKYKADLIVMASDNPDELRSIRVSRDVNAVVRHSPVSVMVVR</sequence>
<name>A0A4P7HLK5_9RHOB</name>
<keyword evidence="1" id="KW-0732">Signal</keyword>
<dbReference type="AlphaFoldDB" id="A0A4P7HLK5"/>
<feature type="signal peptide" evidence="1">
    <location>
        <begin position="1"/>
        <end position="28"/>
    </location>
</feature>
<dbReference type="Proteomes" id="UP000296374">
    <property type="component" value="Chromosome"/>
</dbReference>
<dbReference type="PROSITE" id="PS51257">
    <property type="entry name" value="PROKAR_LIPOPROTEIN"/>
    <property type="match status" value="1"/>
</dbReference>
<organism evidence="3 4">
    <name type="scientific">Paracoccus liaowanqingii</name>
    <dbReference type="NCBI Taxonomy" id="2560053"/>
    <lineage>
        <taxon>Bacteria</taxon>
        <taxon>Pseudomonadati</taxon>
        <taxon>Pseudomonadota</taxon>
        <taxon>Alphaproteobacteria</taxon>
        <taxon>Rhodobacterales</taxon>
        <taxon>Paracoccaceae</taxon>
        <taxon>Paracoccus</taxon>
    </lineage>
</organism>
<dbReference type="InterPro" id="IPR006016">
    <property type="entry name" value="UspA"/>
</dbReference>
<accession>A0A4P7HLK5</accession>
<dbReference type="InterPro" id="IPR014729">
    <property type="entry name" value="Rossmann-like_a/b/a_fold"/>
</dbReference>
<evidence type="ECO:0000259" key="2">
    <source>
        <dbReference type="Pfam" id="PF00582"/>
    </source>
</evidence>
<dbReference type="Gene3D" id="3.40.50.620">
    <property type="entry name" value="HUPs"/>
    <property type="match status" value="1"/>
</dbReference>
<dbReference type="SUPFAM" id="SSF52402">
    <property type="entry name" value="Adenine nucleotide alpha hydrolases-like"/>
    <property type="match status" value="1"/>
</dbReference>
<evidence type="ECO:0000313" key="4">
    <source>
        <dbReference type="Proteomes" id="UP000296374"/>
    </source>
</evidence>
<feature type="domain" description="UspA" evidence="2">
    <location>
        <begin position="46"/>
        <end position="186"/>
    </location>
</feature>
<protein>
    <submittedName>
        <fullName evidence="3">Universal stress protein</fullName>
    </submittedName>
</protein>
<dbReference type="KEGG" id="plia:E4191_04280"/>
<dbReference type="CDD" id="cd00293">
    <property type="entry name" value="USP-like"/>
    <property type="match status" value="1"/>
</dbReference>
<feature type="chain" id="PRO_5020202440" evidence="1">
    <location>
        <begin position="29"/>
        <end position="186"/>
    </location>
</feature>
<evidence type="ECO:0000256" key="1">
    <source>
        <dbReference type="SAM" id="SignalP"/>
    </source>
</evidence>
<proteinExistence type="predicted"/>
<reference evidence="4" key="1">
    <citation type="submission" date="2019-03" db="EMBL/GenBank/DDBJ databases">
        <authorList>
            <person name="Li J."/>
        </authorList>
    </citation>
    <scope>NUCLEOTIDE SEQUENCE [LARGE SCALE GENOMIC DNA]</scope>
    <source>
        <strain evidence="4">2251</strain>
    </source>
</reference>